<protein>
    <submittedName>
        <fullName evidence="1">Uncharacterized protein</fullName>
    </submittedName>
</protein>
<organism evidence="1 2">
    <name type="scientific">Trichonephila inaurata madagascariensis</name>
    <dbReference type="NCBI Taxonomy" id="2747483"/>
    <lineage>
        <taxon>Eukaryota</taxon>
        <taxon>Metazoa</taxon>
        <taxon>Ecdysozoa</taxon>
        <taxon>Arthropoda</taxon>
        <taxon>Chelicerata</taxon>
        <taxon>Arachnida</taxon>
        <taxon>Araneae</taxon>
        <taxon>Araneomorphae</taxon>
        <taxon>Entelegynae</taxon>
        <taxon>Araneoidea</taxon>
        <taxon>Nephilidae</taxon>
        <taxon>Trichonephila</taxon>
        <taxon>Trichonephila inaurata</taxon>
    </lineage>
</organism>
<dbReference type="Proteomes" id="UP000886998">
    <property type="component" value="Unassembled WGS sequence"/>
</dbReference>
<evidence type="ECO:0000313" key="1">
    <source>
        <dbReference type="EMBL" id="GFY61798.1"/>
    </source>
</evidence>
<gene>
    <name evidence="1" type="ORF">TNIN_84711</name>
</gene>
<accession>A0A8X6Y054</accession>
<reference evidence="1" key="1">
    <citation type="submission" date="2020-08" db="EMBL/GenBank/DDBJ databases">
        <title>Multicomponent nature underlies the extraordinary mechanical properties of spider dragline silk.</title>
        <authorList>
            <person name="Kono N."/>
            <person name="Nakamura H."/>
            <person name="Mori M."/>
            <person name="Yoshida Y."/>
            <person name="Ohtoshi R."/>
            <person name="Malay A.D."/>
            <person name="Moran D.A.P."/>
            <person name="Tomita M."/>
            <person name="Numata K."/>
            <person name="Arakawa K."/>
        </authorList>
    </citation>
    <scope>NUCLEOTIDE SEQUENCE</scope>
</reference>
<proteinExistence type="predicted"/>
<name>A0A8X6Y054_9ARAC</name>
<dbReference type="EMBL" id="BMAV01013811">
    <property type="protein sequence ID" value="GFY61798.1"/>
    <property type="molecule type" value="Genomic_DNA"/>
</dbReference>
<sequence length="99" mass="10800">MSAPRTDVASSIKVGDLFSNEPLSFDANVATAHLDKCTTCVECEDVCDILEEILGTSTTGITSTPERLRLINLIRYGQLLNVPVSQNSTPNQEFRGTLR</sequence>
<keyword evidence="2" id="KW-1185">Reference proteome</keyword>
<comment type="caution">
    <text evidence="1">The sequence shown here is derived from an EMBL/GenBank/DDBJ whole genome shotgun (WGS) entry which is preliminary data.</text>
</comment>
<dbReference type="AlphaFoldDB" id="A0A8X6Y054"/>
<evidence type="ECO:0000313" key="2">
    <source>
        <dbReference type="Proteomes" id="UP000886998"/>
    </source>
</evidence>